<gene>
    <name evidence="3" type="ORF">LARSCL_LOCUS17698</name>
</gene>
<dbReference type="CDD" id="cd00087">
    <property type="entry name" value="FReD"/>
    <property type="match status" value="1"/>
</dbReference>
<dbReference type="InterPro" id="IPR020837">
    <property type="entry name" value="Fibrinogen_CS"/>
</dbReference>
<dbReference type="InterPro" id="IPR036056">
    <property type="entry name" value="Fibrinogen-like_C"/>
</dbReference>
<dbReference type="InterPro" id="IPR050373">
    <property type="entry name" value="Fibrinogen_C-term_domain"/>
</dbReference>
<keyword evidence="1" id="KW-1015">Disulfide bond</keyword>
<sequence length="151" mass="17940">MDFWLGNDNIYALTNHRLSSIRFDLQAVDGEKRYAHYDDFWIEDESNMYRLHIDGYSGNAGDSISELHHNQKFSTKDQDKSNHTYNCALEYKGAWWYRNCHHSNLNGMYYRGKHASSSDGVNWRTFKGFNESLDTTEMKIRPKCFRRKLVH</sequence>
<dbReference type="EMBL" id="CAXIEN010000307">
    <property type="protein sequence ID" value="CAL1292507.1"/>
    <property type="molecule type" value="Genomic_DNA"/>
</dbReference>
<dbReference type="InterPro" id="IPR014716">
    <property type="entry name" value="Fibrinogen_a/b/g_C_1"/>
</dbReference>
<comment type="caution">
    <text evidence="3">The sequence shown here is derived from an EMBL/GenBank/DDBJ whole genome shotgun (WGS) entry which is preliminary data.</text>
</comment>
<dbReference type="Pfam" id="PF00147">
    <property type="entry name" value="Fibrinogen_C"/>
    <property type="match status" value="1"/>
</dbReference>
<dbReference type="PROSITE" id="PS51406">
    <property type="entry name" value="FIBRINOGEN_C_2"/>
    <property type="match status" value="1"/>
</dbReference>
<dbReference type="PANTHER" id="PTHR19143">
    <property type="entry name" value="FIBRINOGEN/TENASCIN/ANGIOPOEITIN"/>
    <property type="match status" value="1"/>
</dbReference>
<keyword evidence="4" id="KW-1185">Reference proteome</keyword>
<accession>A0AAV2B8M9</accession>
<dbReference type="PROSITE" id="PS00514">
    <property type="entry name" value="FIBRINOGEN_C_1"/>
    <property type="match status" value="1"/>
</dbReference>
<dbReference type="SMART" id="SM00186">
    <property type="entry name" value="FBG"/>
    <property type="match status" value="1"/>
</dbReference>
<reference evidence="3 4" key="1">
    <citation type="submission" date="2024-04" db="EMBL/GenBank/DDBJ databases">
        <authorList>
            <person name="Rising A."/>
            <person name="Reimegard J."/>
            <person name="Sonavane S."/>
            <person name="Akerstrom W."/>
            <person name="Nylinder S."/>
            <person name="Hedman E."/>
            <person name="Kallberg Y."/>
        </authorList>
    </citation>
    <scope>NUCLEOTIDE SEQUENCE [LARGE SCALE GENOMIC DNA]</scope>
</reference>
<evidence type="ECO:0000256" key="1">
    <source>
        <dbReference type="ARBA" id="ARBA00023157"/>
    </source>
</evidence>
<protein>
    <recommendedName>
        <fullName evidence="2">Fibrinogen C-terminal domain-containing protein</fullName>
    </recommendedName>
</protein>
<evidence type="ECO:0000313" key="3">
    <source>
        <dbReference type="EMBL" id="CAL1292507.1"/>
    </source>
</evidence>
<dbReference type="InterPro" id="IPR002181">
    <property type="entry name" value="Fibrinogen_a/b/g_C_dom"/>
</dbReference>
<dbReference type="GO" id="GO:0005615">
    <property type="term" value="C:extracellular space"/>
    <property type="evidence" value="ECO:0007669"/>
    <property type="project" value="TreeGrafter"/>
</dbReference>
<dbReference type="AlphaFoldDB" id="A0AAV2B8M9"/>
<feature type="domain" description="Fibrinogen C-terminal" evidence="2">
    <location>
        <begin position="1"/>
        <end position="144"/>
    </location>
</feature>
<proteinExistence type="predicted"/>
<organism evidence="3 4">
    <name type="scientific">Larinioides sclopetarius</name>
    <dbReference type="NCBI Taxonomy" id="280406"/>
    <lineage>
        <taxon>Eukaryota</taxon>
        <taxon>Metazoa</taxon>
        <taxon>Ecdysozoa</taxon>
        <taxon>Arthropoda</taxon>
        <taxon>Chelicerata</taxon>
        <taxon>Arachnida</taxon>
        <taxon>Araneae</taxon>
        <taxon>Araneomorphae</taxon>
        <taxon>Entelegynae</taxon>
        <taxon>Araneoidea</taxon>
        <taxon>Araneidae</taxon>
        <taxon>Larinioides</taxon>
    </lineage>
</organism>
<dbReference type="Proteomes" id="UP001497382">
    <property type="component" value="Unassembled WGS sequence"/>
</dbReference>
<dbReference type="SUPFAM" id="SSF56496">
    <property type="entry name" value="Fibrinogen C-terminal domain-like"/>
    <property type="match status" value="1"/>
</dbReference>
<name>A0AAV2B8M9_9ARAC</name>
<evidence type="ECO:0000259" key="2">
    <source>
        <dbReference type="PROSITE" id="PS51406"/>
    </source>
</evidence>
<evidence type="ECO:0000313" key="4">
    <source>
        <dbReference type="Proteomes" id="UP001497382"/>
    </source>
</evidence>
<dbReference type="Gene3D" id="3.90.215.10">
    <property type="entry name" value="Gamma Fibrinogen, chain A, domain 1"/>
    <property type="match status" value="1"/>
</dbReference>